<dbReference type="GO" id="GO:0050863">
    <property type="term" value="P:regulation of T cell activation"/>
    <property type="evidence" value="ECO:0007669"/>
    <property type="project" value="UniProtKB-ARBA"/>
</dbReference>
<evidence type="ECO:0000256" key="7">
    <source>
        <dbReference type="SAM" id="Phobius"/>
    </source>
</evidence>
<name>A0ABD0WFU8_UMBPY</name>
<dbReference type="Gene3D" id="2.60.40.10">
    <property type="entry name" value="Immunoglobulins"/>
    <property type="match status" value="4"/>
</dbReference>
<dbReference type="GO" id="GO:0016020">
    <property type="term" value="C:membrane"/>
    <property type="evidence" value="ECO:0007669"/>
    <property type="project" value="UniProtKB-SubCell"/>
</dbReference>
<evidence type="ECO:0000313" key="9">
    <source>
        <dbReference type="EMBL" id="KAL0970554.1"/>
    </source>
</evidence>
<feature type="domain" description="Ig-like" evidence="8">
    <location>
        <begin position="185"/>
        <end position="253"/>
    </location>
</feature>
<dbReference type="PANTHER" id="PTHR24100:SF151">
    <property type="entry name" value="ICOS LIGAND"/>
    <property type="match status" value="1"/>
</dbReference>
<dbReference type="SMART" id="SM00406">
    <property type="entry name" value="IGv"/>
    <property type="match status" value="2"/>
</dbReference>
<evidence type="ECO:0000313" key="10">
    <source>
        <dbReference type="Proteomes" id="UP001557470"/>
    </source>
</evidence>
<dbReference type="InterPro" id="IPR003598">
    <property type="entry name" value="Ig_sub2"/>
</dbReference>
<dbReference type="SMART" id="SM00408">
    <property type="entry name" value="IGc2"/>
    <property type="match status" value="2"/>
</dbReference>
<gene>
    <name evidence="9" type="ORF">UPYG_G00243690</name>
</gene>
<evidence type="ECO:0000256" key="3">
    <source>
        <dbReference type="ARBA" id="ARBA00023136"/>
    </source>
</evidence>
<feature type="domain" description="Ig-like" evidence="8">
    <location>
        <begin position="54"/>
        <end position="170"/>
    </location>
</feature>
<feature type="transmembrane region" description="Helical" evidence="7">
    <location>
        <begin position="475"/>
        <end position="499"/>
    </location>
</feature>
<organism evidence="9 10">
    <name type="scientific">Umbra pygmaea</name>
    <name type="common">Eastern mudminnow</name>
    <dbReference type="NCBI Taxonomy" id="75934"/>
    <lineage>
        <taxon>Eukaryota</taxon>
        <taxon>Metazoa</taxon>
        <taxon>Chordata</taxon>
        <taxon>Craniata</taxon>
        <taxon>Vertebrata</taxon>
        <taxon>Euteleostomi</taxon>
        <taxon>Actinopterygii</taxon>
        <taxon>Neopterygii</taxon>
        <taxon>Teleostei</taxon>
        <taxon>Protacanthopterygii</taxon>
        <taxon>Esociformes</taxon>
        <taxon>Umbridae</taxon>
        <taxon>Umbra</taxon>
    </lineage>
</organism>
<evidence type="ECO:0000256" key="6">
    <source>
        <dbReference type="ARBA" id="ARBA00023319"/>
    </source>
</evidence>
<dbReference type="Proteomes" id="UP001557470">
    <property type="component" value="Unassembled WGS sequence"/>
</dbReference>
<evidence type="ECO:0000259" key="8">
    <source>
        <dbReference type="PROSITE" id="PS50835"/>
    </source>
</evidence>
<evidence type="ECO:0000256" key="1">
    <source>
        <dbReference type="ARBA" id="ARBA00004370"/>
    </source>
</evidence>
<keyword evidence="6" id="KW-0393">Immunoglobulin domain</keyword>
<dbReference type="InterPro" id="IPR003599">
    <property type="entry name" value="Ig_sub"/>
</dbReference>
<dbReference type="PROSITE" id="PS50835">
    <property type="entry name" value="IG_LIKE"/>
    <property type="match status" value="4"/>
</dbReference>
<keyword evidence="7" id="KW-1133">Transmembrane helix</keyword>
<comment type="caution">
    <text evidence="9">The sequence shown here is derived from an EMBL/GenBank/DDBJ whole genome shotgun (WGS) entry which is preliminary data.</text>
</comment>
<dbReference type="PANTHER" id="PTHR24100">
    <property type="entry name" value="BUTYROPHILIN"/>
    <property type="match status" value="1"/>
</dbReference>
<evidence type="ECO:0000256" key="2">
    <source>
        <dbReference type="ARBA" id="ARBA00022729"/>
    </source>
</evidence>
<keyword evidence="5" id="KW-0325">Glycoprotein</keyword>
<keyword evidence="4" id="KW-1015">Disulfide bond</keyword>
<dbReference type="AlphaFoldDB" id="A0ABD0WFU8"/>
<feature type="domain" description="Ig-like" evidence="8">
    <location>
        <begin position="392"/>
        <end position="460"/>
    </location>
</feature>
<dbReference type="EMBL" id="JAGEUA010000007">
    <property type="protein sequence ID" value="KAL0970554.1"/>
    <property type="molecule type" value="Genomic_DNA"/>
</dbReference>
<accession>A0ABD0WFU8</accession>
<sequence length="535" mass="60629">METSSLLELQRHRQRVAHCERGEVTAQKTKHNTLTCRVNQQQINLMMETHYHVPAKVVCQSEPVVSVAGEDVILPCTLRNPVSTVNAVDEVVEWQKHDLSKVVHFYRYRGDYTDDQNPSYRGRTSLFKEEMKNGNISLKLTNVKLTDAGNYTCFVPSLNSPHQKDSVQLIVGAVSRPDVSVVGMDPMVLQCEVKGLIYKPEVTWLDSDGNILPAGTTETQTEGRYTVRGEVTVQKTKHNTFTCRVNQQQINLMMETHYHVPAKVVCQSEPVVSVAGEDVILPCTLRNPVSTVNAVDEVVEWQKHDLSKVVHFYRYRGDYTDDQNPSYRGRTSLFKEEMKNGNISLKLTNVKLTDAGNYTCFVPSLNSPHQKDSVHLIVGAVSRPDVSVVGMDPMVLQCEVKGLIYKPEVTWLDSDGNILPAGTTETQTEGRYTVRGEVTVQKTKHNTFTCRVNQQQINLMMETHYHVPESWWSSWWAGLICFFTLLILVAGVFTLKVLLPWIKGWITRPSEQKREHQMNRTSRVPLTVIEVDTSV</sequence>
<comment type="subcellular location">
    <subcellularLocation>
        <location evidence="1">Membrane</location>
    </subcellularLocation>
</comment>
<evidence type="ECO:0000256" key="4">
    <source>
        <dbReference type="ARBA" id="ARBA00023157"/>
    </source>
</evidence>
<keyword evidence="10" id="KW-1185">Reference proteome</keyword>
<keyword evidence="2" id="KW-0732">Signal</keyword>
<reference evidence="9 10" key="1">
    <citation type="submission" date="2024-06" db="EMBL/GenBank/DDBJ databases">
        <authorList>
            <person name="Pan Q."/>
            <person name="Wen M."/>
            <person name="Jouanno E."/>
            <person name="Zahm M."/>
            <person name="Klopp C."/>
            <person name="Cabau C."/>
            <person name="Louis A."/>
            <person name="Berthelot C."/>
            <person name="Parey E."/>
            <person name="Roest Crollius H."/>
            <person name="Montfort J."/>
            <person name="Robinson-Rechavi M."/>
            <person name="Bouchez O."/>
            <person name="Lampietro C."/>
            <person name="Lopez Roques C."/>
            <person name="Donnadieu C."/>
            <person name="Postlethwait J."/>
            <person name="Bobe J."/>
            <person name="Verreycken H."/>
            <person name="Guiguen Y."/>
        </authorList>
    </citation>
    <scope>NUCLEOTIDE SEQUENCE [LARGE SCALE GENOMIC DNA]</scope>
    <source>
        <strain evidence="9">Up_M1</strain>
        <tissue evidence="9">Testis</tissue>
    </source>
</reference>
<feature type="domain" description="Ig-like" evidence="8">
    <location>
        <begin position="261"/>
        <end position="377"/>
    </location>
</feature>
<dbReference type="FunFam" id="2.60.40.10:FF:000142">
    <property type="entry name" value="V-set domain-containing T-cell activation inhibitor 1"/>
    <property type="match status" value="2"/>
</dbReference>
<dbReference type="InterPro" id="IPR050504">
    <property type="entry name" value="IgSF_BTN/MOG"/>
</dbReference>
<proteinExistence type="predicted"/>
<dbReference type="InterPro" id="IPR007110">
    <property type="entry name" value="Ig-like_dom"/>
</dbReference>
<protein>
    <recommendedName>
        <fullName evidence="8">Ig-like domain-containing protein</fullName>
    </recommendedName>
</protein>
<dbReference type="SMART" id="SM00409">
    <property type="entry name" value="IG"/>
    <property type="match status" value="4"/>
</dbReference>
<dbReference type="GO" id="GO:1903037">
    <property type="term" value="P:regulation of leukocyte cell-cell adhesion"/>
    <property type="evidence" value="ECO:0007669"/>
    <property type="project" value="UniProtKB-ARBA"/>
</dbReference>
<dbReference type="Pfam" id="PF22705">
    <property type="entry name" value="C2-set_3"/>
    <property type="match status" value="2"/>
</dbReference>
<dbReference type="SUPFAM" id="SSF48726">
    <property type="entry name" value="Immunoglobulin"/>
    <property type="match status" value="4"/>
</dbReference>
<dbReference type="InterPro" id="IPR053896">
    <property type="entry name" value="BTN3A2-like_Ig-C"/>
</dbReference>
<keyword evidence="7" id="KW-0812">Transmembrane</keyword>
<evidence type="ECO:0000256" key="5">
    <source>
        <dbReference type="ARBA" id="ARBA00023180"/>
    </source>
</evidence>
<keyword evidence="3 7" id="KW-0472">Membrane</keyword>
<dbReference type="Pfam" id="PF07686">
    <property type="entry name" value="V-set"/>
    <property type="match status" value="2"/>
</dbReference>
<dbReference type="InterPro" id="IPR036179">
    <property type="entry name" value="Ig-like_dom_sf"/>
</dbReference>
<dbReference type="InterPro" id="IPR013106">
    <property type="entry name" value="Ig_V-set"/>
</dbReference>
<dbReference type="InterPro" id="IPR013783">
    <property type="entry name" value="Ig-like_fold"/>
</dbReference>